<dbReference type="InterPro" id="IPR007210">
    <property type="entry name" value="ABC_Gly_betaine_transp_sub-bd"/>
</dbReference>
<accession>A0A7G8BQM5</accession>
<dbReference type="SUPFAM" id="SSF53850">
    <property type="entry name" value="Periplasmic binding protein-like II"/>
    <property type="match status" value="1"/>
</dbReference>
<reference evidence="2 3" key="1">
    <citation type="submission" date="2020-08" db="EMBL/GenBank/DDBJ databases">
        <title>Edaphobacter telluris sp. nov. and Acidobacterium dinghuensis sp. nov., two acidobacteria isolated from forest soil.</title>
        <authorList>
            <person name="Fu J."/>
            <person name="Qiu L."/>
        </authorList>
    </citation>
    <scope>NUCLEOTIDE SEQUENCE [LARGE SCALE GENOMIC DNA]</scope>
    <source>
        <strain evidence="2">4Y35</strain>
    </source>
</reference>
<organism evidence="2 3">
    <name type="scientific">Alloacidobacterium dinghuense</name>
    <dbReference type="NCBI Taxonomy" id="2763107"/>
    <lineage>
        <taxon>Bacteria</taxon>
        <taxon>Pseudomonadati</taxon>
        <taxon>Acidobacteriota</taxon>
        <taxon>Terriglobia</taxon>
        <taxon>Terriglobales</taxon>
        <taxon>Acidobacteriaceae</taxon>
        <taxon>Alloacidobacterium</taxon>
    </lineage>
</organism>
<dbReference type="EMBL" id="CP060394">
    <property type="protein sequence ID" value="QNI34845.1"/>
    <property type="molecule type" value="Genomic_DNA"/>
</dbReference>
<dbReference type="Gene3D" id="3.40.190.120">
    <property type="entry name" value="Osmoprotection protein (prox), domain 2"/>
    <property type="match status" value="1"/>
</dbReference>
<evidence type="ECO:0000259" key="1">
    <source>
        <dbReference type="Pfam" id="PF04069"/>
    </source>
</evidence>
<evidence type="ECO:0000313" key="2">
    <source>
        <dbReference type="EMBL" id="QNI34845.1"/>
    </source>
</evidence>
<protein>
    <submittedName>
        <fullName evidence="2">ABC transporter substrate-binding protein</fullName>
    </submittedName>
</protein>
<dbReference type="GO" id="GO:0043190">
    <property type="term" value="C:ATP-binding cassette (ABC) transporter complex"/>
    <property type="evidence" value="ECO:0007669"/>
    <property type="project" value="InterPro"/>
</dbReference>
<dbReference type="GO" id="GO:0022857">
    <property type="term" value="F:transmembrane transporter activity"/>
    <property type="evidence" value="ECO:0007669"/>
    <property type="project" value="InterPro"/>
</dbReference>
<gene>
    <name evidence="2" type="ORF">H7849_07195</name>
</gene>
<dbReference type="Pfam" id="PF04069">
    <property type="entry name" value="OpuAC"/>
    <property type="match status" value="1"/>
</dbReference>
<dbReference type="CDD" id="cd13613">
    <property type="entry name" value="PBP2_Opu_like_2"/>
    <property type="match status" value="1"/>
</dbReference>
<dbReference type="AlphaFoldDB" id="A0A7G8BQM5"/>
<dbReference type="KEGG" id="adin:H7849_07195"/>
<sequence>MLALLLGFLVTSCGPPHPNHPVIGAKNFTEQVVLGELLAQQIEAKTGMKVERRFYLAGSYICNQALISGRIDAYVEYTGTALTAILKQPLNRDPDAVLETVRNLYQQRHHITVMDPLGFENTFAMIVRGDDATRFHLTTLSEAAQYTPQWILGVGYEFEQRPDGLPGLSKAYGLKFKEAPVTMDLGLLYRAIGSHQVDMIAGNSTDGPIAALGLKVLADDKHYFPPYQAVPLVRDAALKRWPAMGAAINELQGKVSADDMRSMNEAVDGEHRDPAVVVREFRQKKGL</sequence>
<keyword evidence="3" id="KW-1185">Reference proteome</keyword>
<evidence type="ECO:0000313" key="3">
    <source>
        <dbReference type="Proteomes" id="UP000515312"/>
    </source>
</evidence>
<feature type="domain" description="ABC-type glycine betaine transport system substrate-binding" evidence="1">
    <location>
        <begin position="22"/>
        <end position="283"/>
    </location>
</feature>
<proteinExistence type="predicted"/>
<dbReference type="Gene3D" id="3.40.190.10">
    <property type="entry name" value="Periplasmic binding protein-like II"/>
    <property type="match status" value="1"/>
</dbReference>
<dbReference type="Proteomes" id="UP000515312">
    <property type="component" value="Chromosome"/>
</dbReference>
<name>A0A7G8BQM5_9BACT</name>